<keyword evidence="1" id="KW-1133">Transmembrane helix</keyword>
<dbReference type="GO" id="GO:0032049">
    <property type="term" value="P:cardiolipin biosynthetic process"/>
    <property type="evidence" value="ECO:0007669"/>
    <property type="project" value="UniProtKB-ARBA"/>
</dbReference>
<dbReference type="Gene3D" id="3.30.870.10">
    <property type="entry name" value="Endonuclease Chain A"/>
    <property type="match status" value="2"/>
</dbReference>
<evidence type="ECO:0000259" key="2">
    <source>
        <dbReference type="PROSITE" id="PS50035"/>
    </source>
</evidence>
<dbReference type="GO" id="GO:0030572">
    <property type="term" value="F:phosphatidyltransferase activity"/>
    <property type="evidence" value="ECO:0007669"/>
    <property type="project" value="UniProtKB-ARBA"/>
</dbReference>
<dbReference type="Pfam" id="PF13091">
    <property type="entry name" value="PLDc_2"/>
    <property type="match status" value="2"/>
</dbReference>
<accession>A0A7C9H5I3</accession>
<comment type="caution">
    <text evidence="3">The sequence shown here is derived from an EMBL/GenBank/DDBJ whole genome shotgun (WGS) entry which is preliminary data.</text>
</comment>
<dbReference type="EMBL" id="WKRD01000013">
    <property type="protein sequence ID" value="MSC58499.1"/>
    <property type="molecule type" value="Genomic_DNA"/>
</dbReference>
<dbReference type="InterPro" id="IPR025202">
    <property type="entry name" value="PLD-like_dom"/>
</dbReference>
<sequence length="492" mass="56002">MRIDRYLRSIVVKSYNRRKLMKRIILGAVILLVVLIAAIVACALISYHKQPELTADEIKQLDEQGIWKERTSAERARIIEDNDEALKERIRMISNAKSEIILSTFDFRSDDSGKLMLGALIDAADRGVSVNVIVDGVSGFTKMKGNPDFNALASSDNVNVKIYNKVNPFKPWQSMGRLHDKYVIADRTNYILGGRNTFNYFLGAYPGHKNYDRDVLVYCESPDETSSVNDVLAYYESVWNYKESKAFLKNNKCAGNKKVKAARKELLDNYDIYYADNKDYLTDTDYTDETVEVSNIALLSNPIECGAKKPVVWYQLTKLMEQADTQVKIHTPYIICNEYMYDGLKKVCDSVENVSLMTNSVGNNGNPFGSADYYAHKDKVLGTGLEVWEYEGGYSYHGKSVLIDDDISVVGSFNIDMRSVYLDTELMLVIDSKEINEQLGGAMQTYEHSARKANADGTYDNPYNVQPVALTPKRERRMKLIKNFLLWTRYLF</sequence>
<dbReference type="PROSITE" id="PS50035">
    <property type="entry name" value="PLD"/>
    <property type="match status" value="1"/>
</dbReference>
<name>A0A7C9H5I3_9FIRM</name>
<keyword evidence="1" id="KW-0812">Transmembrane</keyword>
<dbReference type="AlphaFoldDB" id="A0A7C9H5I3"/>
<proteinExistence type="predicted"/>
<dbReference type="Proteomes" id="UP000481964">
    <property type="component" value="Unassembled WGS sequence"/>
</dbReference>
<dbReference type="CDD" id="cd09113">
    <property type="entry name" value="PLDc_ymdC_like_2"/>
    <property type="match status" value="1"/>
</dbReference>
<keyword evidence="1" id="KW-0472">Membrane</keyword>
<reference evidence="3 4" key="1">
    <citation type="journal article" date="2019" name="Nat. Med.">
        <title>A library of human gut bacterial isolates paired with longitudinal multiomics data enables mechanistic microbiome research.</title>
        <authorList>
            <person name="Poyet M."/>
            <person name="Groussin M."/>
            <person name="Gibbons S.M."/>
            <person name="Avila-Pacheco J."/>
            <person name="Jiang X."/>
            <person name="Kearney S.M."/>
            <person name="Perrotta A.R."/>
            <person name="Berdy B."/>
            <person name="Zhao S."/>
            <person name="Lieberman T.D."/>
            <person name="Swanson P.K."/>
            <person name="Smith M."/>
            <person name="Roesemann S."/>
            <person name="Alexander J.E."/>
            <person name="Rich S.A."/>
            <person name="Livny J."/>
            <person name="Vlamakis H."/>
            <person name="Clish C."/>
            <person name="Bullock K."/>
            <person name="Deik A."/>
            <person name="Scott J."/>
            <person name="Pierce K.A."/>
            <person name="Xavier R.J."/>
            <person name="Alm E.J."/>
        </authorList>
    </citation>
    <scope>NUCLEOTIDE SEQUENCE [LARGE SCALE GENOMIC DNA]</scope>
    <source>
        <strain evidence="3 4">BIOML-A1</strain>
    </source>
</reference>
<evidence type="ECO:0000313" key="3">
    <source>
        <dbReference type="EMBL" id="MSC58499.1"/>
    </source>
</evidence>
<dbReference type="SMART" id="SM00155">
    <property type="entry name" value="PLDc"/>
    <property type="match status" value="2"/>
</dbReference>
<evidence type="ECO:0000313" key="4">
    <source>
        <dbReference type="Proteomes" id="UP000481964"/>
    </source>
</evidence>
<feature type="domain" description="PLD phosphodiesterase" evidence="2">
    <location>
        <begin position="392"/>
        <end position="419"/>
    </location>
</feature>
<protein>
    <submittedName>
        <fullName evidence="3">Phospholipase D family protein</fullName>
    </submittedName>
</protein>
<feature type="transmembrane region" description="Helical" evidence="1">
    <location>
        <begin position="24"/>
        <end position="47"/>
    </location>
</feature>
<dbReference type="OrthoDB" id="9814092at2"/>
<dbReference type="PANTHER" id="PTHR21248:SF12">
    <property type="entry name" value="CARDIOLIPIN SYNTHASE C"/>
    <property type="match status" value="1"/>
</dbReference>
<organism evidence="3 4">
    <name type="scientific">Lachnospira eligens</name>
    <dbReference type="NCBI Taxonomy" id="39485"/>
    <lineage>
        <taxon>Bacteria</taxon>
        <taxon>Bacillati</taxon>
        <taxon>Bacillota</taxon>
        <taxon>Clostridia</taxon>
        <taxon>Lachnospirales</taxon>
        <taxon>Lachnospiraceae</taxon>
        <taxon>Lachnospira</taxon>
    </lineage>
</organism>
<evidence type="ECO:0000256" key="1">
    <source>
        <dbReference type="SAM" id="Phobius"/>
    </source>
</evidence>
<gene>
    <name evidence="3" type="ORF">GKE48_13750</name>
</gene>
<dbReference type="PANTHER" id="PTHR21248">
    <property type="entry name" value="CARDIOLIPIN SYNTHASE"/>
    <property type="match status" value="1"/>
</dbReference>
<dbReference type="InterPro" id="IPR001736">
    <property type="entry name" value="PLipase_D/transphosphatidylase"/>
</dbReference>
<dbReference type="SUPFAM" id="SSF56024">
    <property type="entry name" value="Phospholipase D/nuclease"/>
    <property type="match status" value="2"/>
</dbReference>